<keyword evidence="3 5" id="KW-1133">Transmembrane helix</keyword>
<dbReference type="InterPro" id="IPR016944">
    <property type="entry name" value="UCP030066"/>
</dbReference>
<evidence type="ECO:0000313" key="7">
    <source>
        <dbReference type="Proteomes" id="UP001060012"/>
    </source>
</evidence>
<keyword evidence="4 5" id="KW-0472">Membrane</keyword>
<feature type="transmembrane region" description="Helical" evidence="5">
    <location>
        <begin position="50"/>
        <end position="68"/>
    </location>
</feature>
<feature type="transmembrane region" description="Helical" evidence="5">
    <location>
        <begin position="104"/>
        <end position="120"/>
    </location>
</feature>
<comment type="subcellular location">
    <subcellularLocation>
        <location evidence="1">Membrane</location>
        <topology evidence="1">Multi-pass membrane protein</topology>
    </subcellularLocation>
</comment>
<protein>
    <submittedName>
        <fullName evidence="6">DoxX family protein</fullName>
    </submittedName>
</protein>
<reference evidence="6" key="1">
    <citation type="submission" date="2022-07" db="EMBL/GenBank/DDBJ databases">
        <title>Arcobacter roscoffensis sp. nov., a marine bacterium isolated from coastal seawater collected from Roscoff, France.</title>
        <authorList>
            <person name="Pascual J."/>
            <person name="Lepeaux C."/>
            <person name="Methner A."/>
            <person name="Overmann J."/>
        </authorList>
    </citation>
    <scope>NUCLEOTIDE SEQUENCE</scope>
    <source>
        <strain evidence="6">ARW1-2F2</strain>
    </source>
</reference>
<name>A0ABY5E5W8_9BACT</name>
<feature type="transmembrane region" description="Helical" evidence="5">
    <location>
        <begin position="80"/>
        <end position="98"/>
    </location>
</feature>
<evidence type="ECO:0000256" key="3">
    <source>
        <dbReference type="ARBA" id="ARBA00022989"/>
    </source>
</evidence>
<organism evidence="6 7">
    <name type="scientific">Arcobacter roscoffensis</name>
    <dbReference type="NCBI Taxonomy" id="2961520"/>
    <lineage>
        <taxon>Bacteria</taxon>
        <taxon>Pseudomonadati</taxon>
        <taxon>Campylobacterota</taxon>
        <taxon>Epsilonproteobacteria</taxon>
        <taxon>Campylobacterales</taxon>
        <taxon>Arcobacteraceae</taxon>
        <taxon>Arcobacter</taxon>
    </lineage>
</organism>
<dbReference type="Pfam" id="PF13564">
    <property type="entry name" value="DoxX_2"/>
    <property type="match status" value="1"/>
</dbReference>
<keyword evidence="7" id="KW-1185">Reference proteome</keyword>
<feature type="transmembrane region" description="Helical" evidence="5">
    <location>
        <begin position="12"/>
        <end position="30"/>
    </location>
</feature>
<evidence type="ECO:0000256" key="5">
    <source>
        <dbReference type="SAM" id="Phobius"/>
    </source>
</evidence>
<sequence>MIGKIINKKSIYYASTLFIALLVGFYGGIVDILQTSAVLEVNQTLQYPPYFFPMLGVFKILGAIALLLPRSFSTIKQWAYAGFTFDFIAASYSHFAVGDSLDKIIAPLVILGILAISYFLKNKF</sequence>
<dbReference type="Proteomes" id="UP001060012">
    <property type="component" value="Chromosome"/>
</dbReference>
<accession>A0ABY5E5W8</accession>
<gene>
    <name evidence="6" type="ORF">NJU99_05465</name>
</gene>
<dbReference type="InterPro" id="IPR032808">
    <property type="entry name" value="DoxX"/>
</dbReference>
<dbReference type="EMBL" id="CP100595">
    <property type="protein sequence ID" value="UTJ07547.1"/>
    <property type="molecule type" value="Genomic_DNA"/>
</dbReference>
<dbReference type="PIRSF" id="PIRSF030066">
    <property type="entry name" value="UCP030066"/>
    <property type="match status" value="1"/>
</dbReference>
<evidence type="ECO:0000256" key="4">
    <source>
        <dbReference type="ARBA" id="ARBA00023136"/>
    </source>
</evidence>
<keyword evidence="2 5" id="KW-0812">Transmembrane</keyword>
<evidence type="ECO:0000256" key="2">
    <source>
        <dbReference type="ARBA" id="ARBA00022692"/>
    </source>
</evidence>
<dbReference type="RefSeq" id="WP_254577721.1">
    <property type="nucleotide sequence ID" value="NZ_CP100595.1"/>
</dbReference>
<evidence type="ECO:0000313" key="6">
    <source>
        <dbReference type="EMBL" id="UTJ07547.1"/>
    </source>
</evidence>
<evidence type="ECO:0000256" key="1">
    <source>
        <dbReference type="ARBA" id="ARBA00004141"/>
    </source>
</evidence>
<proteinExistence type="predicted"/>